<accession>A0A1D9LKA7</accession>
<gene>
    <name evidence="1" type="ORF">BKX93_17705</name>
</gene>
<dbReference type="GeneID" id="68843040"/>
<sequence length="143" mass="15532">MIRIAKAACLATALGLVSQLALAGSAAGLWKTIDDETKQAKALVQINEAPNGELTGKVIKLYLHPDAVCDKCDGANKGKSVNGMQILWGLKKSGEEWSDGQILDPKSGKIYTSGAKLMDDGKRLRVRGYIGPFFRTQVWERQQ</sequence>
<dbReference type="AlphaFoldDB" id="A0A1D9LKA7"/>
<dbReference type="Gene3D" id="2.40.128.520">
    <property type="match status" value="1"/>
</dbReference>
<evidence type="ECO:0000313" key="1">
    <source>
        <dbReference type="EMBL" id="AOZ51651.1"/>
    </source>
</evidence>
<organism evidence="1 2">
    <name type="scientific">Chromobacterium vaccinii</name>
    <dbReference type="NCBI Taxonomy" id="1108595"/>
    <lineage>
        <taxon>Bacteria</taxon>
        <taxon>Pseudomonadati</taxon>
        <taxon>Pseudomonadota</taxon>
        <taxon>Betaproteobacteria</taxon>
        <taxon>Neisseriales</taxon>
        <taxon>Chromobacteriaceae</taxon>
        <taxon>Chromobacterium</taxon>
    </lineage>
</organism>
<proteinExistence type="predicted"/>
<dbReference type="Pfam" id="PF09917">
    <property type="entry name" value="DUF2147"/>
    <property type="match status" value="1"/>
</dbReference>
<dbReference type="KEGG" id="cvc:BKX93_17705"/>
<dbReference type="PANTHER" id="PTHR36919">
    <property type="entry name" value="BLR1215 PROTEIN"/>
    <property type="match status" value="1"/>
</dbReference>
<evidence type="ECO:0000313" key="2">
    <source>
        <dbReference type="Proteomes" id="UP000178776"/>
    </source>
</evidence>
<protein>
    <submittedName>
        <fullName evidence="1">Uncharacterized protein</fullName>
    </submittedName>
</protein>
<name>A0A1D9LKA7_9NEIS</name>
<dbReference type="STRING" id="1108595.BKX93_17705"/>
<reference evidence="1 2" key="1">
    <citation type="submission" date="2016-10" db="EMBL/GenBank/DDBJ databases">
        <title>Chromobacterium muskegensis sp. nov., an insecticidal bacterium isolated from Sphagnum bogs.</title>
        <authorList>
            <person name="Sparks M.E."/>
            <person name="Blackburn M.B."/>
            <person name="Gundersen-Rindal D.E."/>
            <person name="Mitchell A."/>
            <person name="Farrar R."/>
            <person name="Kuhar D."/>
        </authorList>
    </citation>
    <scope>NUCLEOTIDE SEQUENCE [LARGE SCALE GENOMIC DNA]</scope>
    <source>
        <strain evidence="1 2">21-1</strain>
    </source>
</reference>
<dbReference type="RefSeq" id="WP_046155449.1">
    <property type="nucleotide sequence ID" value="NZ_CP017707.1"/>
</dbReference>
<dbReference type="PANTHER" id="PTHR36919:SF3">
    <property type="entry name" value="BLL5882 PROTEIN"/>
    <property type="match status" value="1"/>
</dbReference>
<dbReference type="EMBL" id="CP017707">
    <property type="protein sequence ID" value="AOZ51651.1"/>
    <property type="molecule type" value="Genomic_DNA"/>
</dbReference>
<dbReference type="InterPro" id="IPR019223">
    <property type="entry name" value="DUF2147"/>
</dbReference>
<dbReference type="Proteomes" id="UP000178776">
    <property type="component" value="Chromosome"/>
</dbReference>